<comment type="caution">
    <text evidence="1">The sequence shown here is derived from an EMBL/GenBank/DDBJ whole genome shotgun (WGS) entry which is preliminary data.</text>
</comment>
<accession>A0A099NQT6</accession>
<organism evidence="1 3">
    <name type="scientific">Pichia kudriavzevii</name>
    <name type="common">Yeast</name>
    <name type="synonym">Issatchenkia orientalis</name>
    <dbReference type="NCBI Taxonomy" id="4909"/>
    <lineage>
        <taxon>Eukaryota</taxon>
        <taxon>Fungi</taxon>
        <taxon>Dikarya</taxon>
        <taxon>Ascomycota</taxon>
        <taxon>Saccharomycotina</taxon>
        <taxon>Pichiomycetes</taxon>
        <taxon>Pichiales</taxon>
        <taxon>Pichiaceae</taxon>
        <taxon>Pichia</taxon>
    </lineage>
</organism>
<proteinExistence type="predicted"/>
<protein>
    <submittedName>
        <fullName evidence="1">Uncharacterized protein</fullName>
    </submittedName>
</protein>
<dbReference type="EMBL" id="JQFK01001812">
    <property type="protein sequence ID" value="KGK34286.1"/>
    <property type="molecule type" value="Genomic_DNA"/>
</dbReference>
<gene>
    <name evidence="2" type="ORF">JL09_g6565</name>
    <name evidence="1" type="ORF">JL09_g6567</name>
</gene>
<reference evidence="1" key="2">
    <citation type="submission" date="2014-08" db="EMBL/GenBank/DDBJ databases">
        <title>Exploiting Issatchenkia orientalis SD108 for Succinic Acid Production.</title>
        <authorList>
            <person name="Xiao H."/>
            <person name="Shao Z."/>
            <person name="Jiang Y."/>
            <person name="Dole S."/>
            <person name="Zhao H."/>
        </authorList>
    </citation>
    <scope>NUCLEOTIDE SEQUENCE [LARGE SCALE GENOMIC DNA]</scope>
    <source>
        <strain evidence="1">SD108</strain>
    </source>
</reference>
<reference evidence="3" key="1">
    <citation type="journal article" date="2014" name="Microb. Cell Fact.">
        <title>Exploiting Issatchenkia orientalis SD108 for succinic acid production.</title>
        <authorList>
            <person name="Xiao H."/>
            <person name="Shao Z."/>
            <person name="Jiang Y."/>
            <person name="Dole S."/>
            <person name="Zhao H."/>
        </authorList>
    </citation>
    <scope>NUCLEOTIDE SEQUENCE [LARGE SCALE GENOMIC DNA]</scope>
    <source>
        <strain evidence="3">SD108</strain>
    </source>
</reference>
<feature type="non-terminal residue" evidence="1">
    <location>
        <position position="1"/>
    </location>
</feature>
<evidence type="ECO:0000313" key="3">
    <source>
        <dbReference type="Proteomes" id="UP000029867"/>
    </source>
</evidence>
<name>A0A099NQT6_PICKU</name>
<evidence type="ECO:0000313" key="2">
    <source>
        <dbReference type="EMBL" id="KGK34288.1"/>
    </source>
</evidence>
<evidence type="ECO:0000313" key="1">
    <source>
        <dbReference type="EMBL" id="KGK34286.1"/>
    </source>
</evidence>
<dbReference type="Proteomes" id="UP000029867">
    <property type="component" value="Unassembled WGS sequence"/>
</dbReference>
<feature type="non-terminal residue" evidence="1">
    <location>
        <position position="12"/>
    </location>
</feature>
<dbReference type="HOGENOM" id="CLU_3437517_0_0_1"/>
<sequence>TVGLQSTLSTIY</sequence>
<dbReference type="EMBL" id="JQFK01001810">
    <property type="protein sequence ID" value="KGK34288.1"/>
    <property type="molecule type" value="Genomic_DNA"/>
</dbReference>